<dbReference type="Proteomes" id="UP000095283">
    <property type="component" value="Unplaced"/>
</dbReference>
<dbReference type="AlphaFoldDB" id="A0A1I7X9B0"/>
<feature type="signal peptide" evidence="1">
    <location>
        <begin position="1"/>
        <end position="20"/>
    </location>
</feature>
<name>A0A1I7X9B0_HETBA</name>
<keyword evidence="1" id="KW-0732">Signal</keyword>
<proteinExistence type="predicted"/>
<reference evidence="3" key="1">
    <citation type="submission" date="2016-11" db="UniProtKB">
        <authorList>
            <consortium name="WormBaseParasite"/>
        </authorList>
    </citation>
    <scope>IDENTIFICATION</scope>
</reference>
<feature type="chain" id="PRO_5009311080" evidence="1">
    <location>
        <begin position="21"/>
        <end position="77"/>
    </location>
</feature>
<dbReference type="WBParaSite" id="Hba_14252">
    <property type="protein sequence ID" value="Hba_14252"/>
    <property type="gene ID" value="Hba_14252"/>
</dbReference>
<evidence type="ECO:0000313" key="2">
    <source>
        <dbReference type="Proteomes" id="UP000095283"/>
    </source>
</evidence>
<sequence length="77" mass="9338">MLNRMWWLTTILSFTYLVLAIPSQDIEKRRIGMRLPNILHFKSPSIIEKRRIGMRLPNIIYLRNEDSTNKQTEDWTY</sequence>
<organism evidence="2 3">
    <name type="scientific">Heterorhabditis bacteriophora</name>
    <name type="common">Entomopathogenic nematode worm</name>
    <dbReference type="NCBI Taxonomy" id="37862"/>
    <lineage>
        <taxon>Eukaryota</taxon>
        <taxon>Metazoa</taxon>
        <taxon>Ecdysozoa</taxon>
        <taxon>Nematoda</taxon>
        <taxon>Chromadorea</taxon>
        <taxon>Rhabditida</taxon>
        <taxon>Rhabditina</taxon>
        <taxon>Rhabditomorpha</taxon>
        <taxon>Strongyloidea</taxon>
        <taxon>Heterorhabditidae</taxon>
        <taxon>Heterorhabditis</taxon>
    </lineage>
</organism>
<evidence type="ECO:0000256" key="1">
    <source>
        <dbReference type="SAM" id="SignalP"/>
    </source>
</evidence>
<evidence type="ECO:0000313" key="3">
    <source>
        <dbReference type="WBParaSite" id="Hba_14252"/>
    </source>
</evidence>
<keyword evidence="2" id="KW-1185">Reference proteome</keyword>
<protein>
    <submittedName>
        <fullName evidence="3">Uncharacterized protein</fullName>
    </submittedName>
</protein>
<accession>A0A1I7X9B0</accession>